<reference evidence="3" key="1">
    <citation type="submission" date="2022-11" db="UniProtKB">
        <authorList>
            <consortium name="WormBaseParasite"/>
        </authorList>
    </citation>
    <scope>IDENTIFICATION</scope>
</reference>
<evidence type="ECO:0000256" key="1">
    <source>
        <dbReference type="SAM" id="MobiDB-lite"/>
    </source>
</evidence>
<feature type="region of interest" description="Disordered" evidence="1">
    <location>
        <begin position="1"/>
        <end position="89"/>
    </location>
</feature>
<accession>A0A915LDQ2</accession>
<feature type="region of interest" description="Disordered" evidence="1">
    <location>
        <begin position="244"/>
        <end position="273"/>
    </location>
</feature>
<evidence type="ECO:0000313" key="3">
    <source>
        <dbReference type="WBParaSite" id="scaffold10801_cov167.g15077"/>
    </source>
</evidence>
<organism evidence="2 3">
    <name type="scientific">Meloidogyne javanica</name>
    <name type="common">Root-knot nematode worm</name>
    <dbReference type="NCBI Taxonomy" id="6303"/>
    <lineage>
        <taxon>Eukaryota</taxon>
        <taxon>Metazoa</taxon>
        <taxon>Ecdysozoa</taxon>
        <taxon>Nematoda</taxon>
        <taxon>Chromadorea</taxon>
        <taxon>Rhabditida</taxon>
        <taxon>Tylenchina</taxon>
        <taxon>Tylenchomorpha</taxon>
        <taxon>Tylenchoidea</taxon>
        <taxon>Meloidogynidae</taxon>
        <taxon>Meloidogyninae</taxon>
        <taxon>Meloidogyne</taxon>
        <taxon>Meloidogyne incognita group</taxon>
    </lineage>
</organism>
<dbReference type="Proteomes" id="UP000887561">
    <property type="component" value="Unplaced"/>
</dbReference>
<dbReference type="AlphaFoldDB" id="A0A915LDQ2"/>
<protein>
    <submittedName>
        <fullName evidence="3">Uncharacterized protein</fullName>
    </submittedName>
</protein>
<evidence type="ECO:0000313" key="2">
    <source>
        <dbReference type="Proteomes" id="UP000887561"/>
    </source>
</evidence>
<feature type="region of interest" description="Disordered" evidence="1">
    <location>
        <begin position="304"/>
        <end position="323"/>
    </location>
</feature>
<sequence>KFVRRKEKKDSVEQEEKKLQKPPKSPLMSVAHSVKNKLSRLTRGGNAMSSSAGAEFPMSRSLEIGSKTRIPHRQTSDEIPKSKSMEEQRGMNENSGGFFLIPRRSPTTTLVLCSPGGGPRRLPPDEFLEQQKEPHLLSNKQVQFVDDEDNFHKLSPQKELAFCVWTPEIENNLIVKISEEIKEKQGNVTMEEVEGMSKIESQNEVEKIIEEQEKKDNNVSTSVLKTKIASRSPPRVLLTSLRKSPQSFPPLGNSSLDSQQNLTEKNGRQTKSTVSVSFGEVFSTRSLRMVANRVCEASPLLRRRGHSANAPQERQKETGMGIF</sequence>
<keyword evidence="2" id="KW-1185">Reference proteome</keyword>
<feature type="compositionally biased region" description="Basic and acidic residues" evidence="1">
    <location>
        <begin position="74"/>
        <end position="89"/>
    </location>
</feature>
<dbReference type="WBParaSite" id="scaffold10801_cov167.g15077">
    <property type="protein sequence ID" value="scaffold10801_cov167.g15077"/>
    <property type="gene ID" value="scaffold10801_cov167.g15077"/>
</dbReference>
<name>A0A915LDQ2_MELJA</name>
<proteinExistence type="predicted"/>
<feature type="compositionally biased region" description="Basic and acidic residues" evidence="1">
    <location>
        <begin position="8"/>
        <end position="19"/>
    </location>
</feature>